<sequence>MASSVSGERKVSVSHSRSARGTTPRVHDLASTPEAPRTPQYRSSSGLYGSPGGSFRTEDDYVVIELGSRYVKGGFPGESSPRCTLSFGPDEQRRVGDYRQWDPAYTQRRRKRPHSWSWGQEYELYPLDLRDVDVGLVGDKFQRAMREAYTKYFMLDPKPRRVLLAMPPRMPHALIATVLEVLFESCHAPSVTLLSSPLLATVAAGLRSALVVDIGWAETVVTAVYEYREVSERRSVRAGKPLSEQMAKLLNTQLDDDAAPGSPKSNVSFEEANEVLTRVGWCKTRPKSNRRTLYFPAREAPVLDEFEDAPEAPDPTITIPFPRHSPPTELTIMFADLAKPAEKVLFSIETPLSEFDDNELPLHHLIYRTLLSLPIDVRRHCMSRIVITGGVSAMPGLKTRILAEVDALVQQRGWDPVRSYGTASARHEQLIRQQKEKLAVQREEGDDSLSSMSDPSNPDPPSLPAGLQKQELDQIDAKLEQQALKHGPPPPCSTGGVIRGVETLGVWAGASLVAQLRVKGIVEIDRDRFLKDGLHGASREKDVSVVPQRQSMGPNVVGGKGERAGWTLGVWA</sequence>
<dbReference type="Proteomes" id="UP000799440">
    <property type="component" value="Unassembled WGS sequence"/>
</dbReference>
<dbReference type="PANTHER" id="PTHR11937">
    <property type="entry name" value="ACTIN"/>
    <property type="match status" value="1"/>
</dbReference>
<reference evidence="3" key="1">
    <citation type="journal article" date="2020" name="Stud. Mycol.">
        <title>101 Dothideomycetes genomes: a test case for predicting lifestyles and emergence of pathogens.</title>
        <authorList>
            <person name="Haridas S."/>
            <person name="Albert R."/>
            <person name="Binder M."/>
            <person name="Bloem J."/>
            <person name="Labutti K."/>
            <person name="Salamov A."/>
            <person name="Andreopoulos B."/>
            <person name="Baker S."/>
            <person name="Barry K."/>
            <person name="Bills G."/>
            <person name="Bluhm B."/>
            <person name="Cannon C."/>
            <person name="Castanera R."/>
            <person name="Culley D."/>
            <person name="Daum C."/>
            <person name="Ezra D."/>
            <person name="Gonzalez J."/>
            <person name="Henrissat B."/>
            <person name="Kuo A."/>
            <person name="Liang C."/>
            <person name="Lipzen A."/>
            <person name="Lutzoni F."/>
            <person name="Magnuson J."/>
            <person name="Mondo S."/>
            <person name="Nolan M."/>
            <person name="Ohm R."/>
            <person name="Pangilinan J."/>
            <person name="Park H.-J."/>
            <person name="Ramirez L."/>
            <person name="Alfaro M."/>
            <person name="Sun H."/>
            <person name="Tritt A."/>
            <person name="Yoshinaga Y."/>
            <person name="Zwiers L.-H."/>
            <person name="Turgeon B."/>
            <person name="Goodwin S."/>
            <person name="Spatafora J."/>
            <person name="Crous P."/>
            <person name="Grigoriev I."/>
        </authorList>
    </citation>
    <scope>NUCLEOTIDE SEQUENCE</scope>
    <source>
        <strain evidence="3">CBS 119925</strain>
    </source>
</reference>
<keyword evidence="4" id="KW-1185">Reference proteome</keyword>
<evidence type="ECO:0000256" key="2">
    <source>
        <dbReference type="SAM" id="MobiDB-lite"/>
    </source>
</evidence>
<comment type="similarity">
    <text evidence="1">Belongs to the actin family.</text>
</comment>
<dbReference type="AlphaFoldDB" id="A0A6A6VCI7"/>
<dbReference type="InterPro" id="IPR004000">
    <property type="entry name" value="Actin"/>
</dbReference>
<gene>
    <name evidence="3" type="ORF">M011DRAFT_421440</name>
</gene>
<evidence type="ECO:0000313" key="3">
    <source>
        <dbReference type="EMBL" id="KAF2748298.1"/>
    </source>
</evidence>
<dbReference type="Gene3D" id="3.90.640.10">
    <property type="entry name" value="Actin, Chain A, domain 4"/>
    <property type="match status" value="1"/>
</dbReference>
<name>A0A6A6VCI7_9PLEO</name>
<feature type="region of interest" description="Disordered" evidence="2">
    <location>
        <begin position="1"/>
        <end position="53"/>
    </location>
</feature>
<dbReference type="SMART" id="SM00268">
    <property type="entry name" value="ACTIN"/>
    <property type="match status" value="1"/>
</dbReference>
<proteinExistence type="inferred from homology"/>
<dbReference type="OrthoDB" id="337660at2759"/>
<dbReference type="EMBL" id="MU006569">
    <property type="protein sequence ID" value="KAF2748298.1"/>
    <property type="molecule type" value="Genomic_DNA"/>
</dbReference>
<organism evidence="3 4">
    <name type="scientific">Sporormia fimetaria CBS 119925</name>
    <dbReference type="NCBI Taxonomy" id="1340428"/>
    <lineage>
        <taxon>Eukaryota</taxon>
        <taxon>Fungi</taxon>
        <taxon>Dikarya</taxon>
        <taxon>Ascomycota</taxon>
        <taxon>Pezizomycotina</taxon>
        <taxon>Dothideomycetes</taxon>
        <taxon>Pleosporomycetidae</taxon>
        <taxon>Pleosporales</taxon>
        <taxon>Sporormiaceae</taxon>
        <taxon>Sporormia</taxon>
    </lineage>
</organism>
<dbReference type="SUPFAM" id="SSF53067">
    <property type="entry name" value="Actin-like ATPase domain"/>
    <property type="match status" value="2"/>
</dbReference>
<evidence type="ECO:0000313" key="4">
    <source>
        <dbReference type="Proteomes" id="UP000799440"/>
    </source>
</evidence>
<protein>
    <submittedName>
        <fullName evidence="3">Actin-like ATPase domain-containing protein</fullName>
    </submittedName>
</protein>
<dbReference type="Pfam" id="PF00022">
    <property type="entry name" value="Actin"/>
    <property type="match status" value="1"/>
</dbReference>
<dbReference type="InterPro" id="IPR043129">
    <property type="entry name" value="ATPase_NBD"/>
</dbReference>
<dbReference type="Gene3D" id="3.30.420.40">
    <property type="match status" value="2"/>
</dbReference>
<evidence type="ECO:0000256" key="1">
    <source>
        <dbReference type="RuleBase" id="RU000487"/>
    </source>
</evidence>
<feature type="region of interest" description="Disordered" evidence="2">
    <location>
        <begin position="437"/>
        <end position="466"/>
    </location>
</feature>
<accession>A0A6A6VCI7</accession>